<protein>
    <submittedName>
        <fullName evidence="1">Uncharacterized protein</fullName>
    </submittedName>
</protein>
<keyword evidence="2" id="KW-1185">Reference proteome</keyword>
<evidence type="ECO:0000313" key="2">
    <source>
        <dbReference type="Proteomes" id="UP001595829"/>
    </source>
</evidence>
<reference evidence="2" key="1">
    <citation type="journal article" date="2019" name="Int. J. Syst. Evol. Microbiol.">
        <title>The Global Catalogue of Microorganisms (GCM) 10K type strain sequencing project: providing services to taxonomists for standard genome sequencing and annotation.</title>
        <authorList>
            <consortium name="The Broad Institute Genomics Platform"/>
            <consortium name="The Broad Institute Genome Sequencing Center for Infectious Disease"/>
            <person name="Wu L."/>
            <person name="Ma J."/>
        </authorList>
    </citation>
    <scope>NUCLEOTIDE SEQUENCE [LARGE SCALE GENOMIC DNA]</scope>
    <source>
        <strain evidence="2">CGMCC 4.1648</strain>
    </source>
</reference>
<dbReference type="Proteomes" id="UP001595829">
    <property type="component" value="Unassembled WGS sequence"/>
</dbReference>
<evidence type="ECO:0000313" key="1">
    <source>
        <dbReference type="EMBL" id="MFC5022720.1"/>
    </source>
</evidence>
<gene>
    <name evidence="1" type="ORF">ACFPM3_11315</name>
</gene>
<dbReference type="RefSeq" id="WP_345690601.1">
    <property type="nucleotide sequence ID" value="NZ_BAABIT010000001.1"/>
</dbReference>
<accession>A0ABV9XEW5</accession>
<comment type="caution">
    <text evidence="1">The sequence shown here is derived from an EMBL/GenBank/DDBJ whole genome shotgun (WGS) entry which is preliminary data.</text>
</comment>
<dbReference type="EMBL" id="JBHSJD010000007">
    <property type="protein sequence ID" value="MFC5022720.1"/>
    <property type="molecule type" value="Genomic_DNA"/>
</dbReference>
<proteinExistence type="predicted"/>
<name>A0ABV9XEW5_9ACTN</name>
<sequence>MSSYFSHSYGGPQGSHMYVLTLELPGRLSHTSSGTWTPAEGMSRYDAFKAIKSDILRQIPELTRANVTFFSIEPNQL</sequence>
<organism evidence="1 2">
    <name type="scientific">Streptomyces coeruleoprunus</name>
    <dbReference type="NCBI Taxonomy" id="285563"/>
    <lineage>
        <taxon>Bacteria</taxon>
        <taxon>Bacillati</taxon>
        <taxon>Actinomycetota</taxon>
        <taxon>Actinomycetes</taxon>
        <taxon>Kitasatosporales</taxon>
        <taxon>Streptomycetaceae</taxon>
        <taxon>Streptomyces</taxon>
    </lineage>
</organism>